<evidence type="ECO:0000259" key="1">
    <source>
        <dbReference type="Pfam" id="PF01738"/>
    </source>
</evidence>
<dbReference type="GO" id="GO:0016787">
    <property type="term" value="F:hydrolase activity"/>
    <property type="evidence" value="ECO:0007669"/>
    <property type="project" value="UniProtKB-KW"/>
</dbReference>
<dbReference type="Proteomes" id="UP001595973">
    <property type="component" value="Unassembled WGS sequence"/>
</dbReference>
<dbReference type="PANTHER" id="PTHR46623">
    <property type="entry name" value="CARBOXYMETHYLENEBUTENOLIDASE-RELATED"/>
    <property type="match status" value="1"/>
</dbReference>
<gene>
    <name evidence="2" type="ORF">ACFO5X_09090</name>
</gene>
<dbReference type="RefSeq" id="WP_380717041.1">
    <property type="nucleotide sequence ID" value="NZ_JBHSGI010000005.1"/>
</dbReference>
<evidence type="ECO:0000313" key="2">
    <source>
        <dbReference type="EMBL" id="MFC4668707.1"/>
    </source>
</evidence>
<dbReference type="EMBL" id="JBHSGI010000005">
    <property type="protein sequence ID" value="MFC4668707.1"/>
    <property type="molecule type" value="Genomic_DNA"/>
</dbReference>
<reference evidence="3" key="1">
    <citation type="journal article" date="2019" name="Int. J. Syst. Evol. Microbiol.">
        <title>The Global Catalogue of Microorganisms (GCM) 10K type strain sequencing project: providing services to taxonomists for standard genome sequencing and annotation.</title>
        <authorList>
            <consortium name="The Broad Institute Genomics Platform"/>
            <consortium name="The Broad Institute Genome Sequencing Center for Infectious Disease"/>
            <person name="Wu L."/>
            <person name="Ma J."/>
        </authorList>
    </citation>
    <scope>NUCLEOTIDE SEQUENCE [LARGE SCALE GENOMIC DNA]</scope>
    <source>
        <strain evidence="3">CGMCC 4.7283</strain>
    </source>
</reference>
<dbReference type="PANTHER" id="PTHR46623:SF6">
    <property type="entry name" value="ALPHA_BETA-HYDROLASES SUPERFAMILY PROTEIN"/>
    <property type="match status" value="1"/>
</dbReference>
<evidence type="ECO:0000313" key="3">
    <source>
        <dbReference type="Proteomes" id="UP001595973"/>
    </source>
</evidence>
<dbReference type="Pfam" id="PF01738">
    <property type="entry name" value="DLH"/>
    <property type="match status" value="1"/>
</dbReference>
<dbReference type="SUPFAM" id="SSF53474">
    <property type="entry name" value="alpha/beta-Hydrolases"/>
    <property type="match status" value="1"/>
</dbReference>
<organism evidence="2 3">
    <name type="scientific">Seohaeicola nanhaiensis</name>
    <dbReference type="NCBI Taxonomy" id="1387282"/>
    <lineage>
        <taxon>Bacteria</taxon>
        <taxon>Pseudomonadati</taxon>
        <taxon>Pseudomonadota</taxon>
        <taxon>Alphaproteobacteria</taxon>
        <taxon>Rhodobacterales</taxon>
        <taxon>Roseobacteraceae</taxon>
        <taxon>Seohaeicola</taxon>
    </lineage>
</organism>
<dbReference type="Gene3D" id="3.40.50.1820">
    <property type="entry name" value="alpha/beta hydrolase"/>
    <property type="match status" value="1"/>
</dbReference>
<accession>A0ABV9KF44</accession>
<name>A0ABV9KF44_9RHOB</name>
<comment type="caution">
    <text evidence="2">The sequence shown here is derived from an EMBL/GenBank/DDBJ whole genome shotgun (WGS) entry which is preliminary data.</text>
</comment>
<proteinExistence type="predicted"/>
<dbReference type="InterPro" id="IPR029058">
    <property type="entry name" value="AB_hydrolase_fold"/>
</dbReference>
<dbReference type="InterPro" id="IPR002925">
    <property type="entry name" value="Dienelactn_hydro"/>
</dbReference>
<dbReference type="EC" id="3.1.-.-" evidence="2"/>
<sequence>MGEQIRLKASDGFELGAYLARPEGLGKGAIVVVQEIFGVNAHIREMCDRFAAAGYAACAPALFDRVEPGFESGYSPEDIARARQVMTKGDMATYIIDVAAARDALTGFSPVSITGFCLGGSVAFGAAARLDGFLCSIPFYGGRIAAMKDERPRCPVMMYFGTEDHSIPMSDVEVIRAAQPEAVIHVVEAQHGFMCDHRASYSPEVAARAWEETIGFLDRMTGNA</sequence>
<keyword evidence="2" id="KW-0378">Hydrolase</keyword>
<keyword evidence="3" id="KW-1185">Reference proteome</keyword>
<feature type="domain" description="Dienelactone hydrolase" evidence="1">
    <location>
        <begin position="16"/>
        <end position="219"/>
    </location>
</feature>
<dbReference type="InterPro" id="IPR051049">
    <property type="entry name" value="Dienelactone_hydrolase-like"/>
</dbReference>
<protein>
    <submittedName>
        <fullName evidence="2">Dienelactone hydrolase family protein</fullName>
        <ecNumber evidence="2">3.1.-.-</ecNumber>
    </submittedName>
</protein>